<dbReference type="EMBL" id="JBHFQA010000008">
    <property type="protein sequence ID" value="KAL2094536.1"/>
    <property type="molecule type" value="Genomic_DNA"/>
</dbReference>
<proteinExistence type="inferred from homology"/>
<sequence>MTGAVTVVQQQQLQPLMMGRADEWSTGICDCCTDMRICCCAVWCYPCFVGSTLSAFNENFALCCFDAGPVSPMSLALRYGVRKKYGIQGSLCDDCFLVYCCNPCSMCQVAREIEKRKMQQPTTVVCVQPANLQFQNPGPSM</sequence>
<comment type="caution">
    <text evidence="2">The sequence shown here is derived from an EMBL/GenBank/DDBJ whole genome shotgun (WGS) entry which is preliminary data.</text>
</comment>
<name>A0ABD1K5Y3_9TELE</name>
<comment type="similarity">
    <text evidence="1">Belongs to the cornifelin family.</text>
</comment>
<dbReference type="AlphaFoldDB" id="A0ABD1K5Y3"/>
<dbReference type="Pfam" id="PF04749">
    <property type="entry name" value="PLAC8"/>
    <property type="match status" value="1"/>
</dbReference>
<dbReference type="NCBIfam" id="TIGR01571">
    <property type="entry name" value="A_thal_Cys_rich"/>
    <property type="match status" value="1"/>
</dbReference>
<evidence type="ECO:0000313" key="2">
    <source>
        <dbReference type="EMBL" id="KAL2094536.1"/>
    </source>
</evidence>
<gene>
    <name evidence="2" type="ORF">ACEWY4_009255</name>
</gene>
<accession>A0ABD1K5Y3</accession>
<dbReference type="InterPro" id="IPR006461">
    <property type="entry name" value="PLAC_motif_containing"/>
</dbReference>
<evidence type="ECO:0000313" key="3">
    <source>
        <dbReference type="Proteomes" id="UP001591681"/>
    </source>
</evidence>
<keyword evidence="3" id="KW-1185">Reference proteome</keyword>
<evidence type="ECO:0000256" key="1">
    <source>
        <dbReference type="ARBA" id="ARBA00009024"/>
    </source>
</evidence>
<reference evidence="2 3" key="1">
    <citation type="submission" date="2024-09" db="EMBL/GenBank/DDBJ databases">
        <title>A chromosome-level genome assembly of Gray's grenadier anchovy, Coilia grayii.</title>
        <authorList>
            <person name="Fu Z."/>
        </authorList>
    </citation>
    <scope>NUCLEOTIDE SEQUENCE [LARGE SCALE GENOMIC DNA]</scope>
    <source>
        <strain evidence="2">G4</strain>
        <tissue evidence="2">Muscle</tissue>
    </source>
</reference>
<dbReference type="Proteomes" id="UP001591681">
    <property type="component" value="Unassembled WGS sequence"/>
</dbReference>
<protein>
    <submittedName>
        <fullName evidence="2">Uncharacterized protein</fullName>
    </submittedName>
</protein>
<dbReference type="PANTHER" id="PTHR15907">
    <property type="entry name" value="DUF614 FAMILY PROTEIN-RELATED"/>
    <property type="match status" value="1"/>
</dbReference>
<organism evidence="2 3">
    <name type="scientific">Coilia grayii</name>
    <name type="common">Gray's grenadier anchovy</name>
    <dbReference type="NCBI Taxonomy" id="363190"/>
    <lineage>
        <taxon>Eukaryota</taxon>
        <taxon>Metazoa</taxon>
        <taxon>Chordata</taxon>
        <taxon>Craniata</taxon>
        <taxon>Vertebrata</taxon>
        <taxon>Euteleostomi</taxon>
        <taxon>Actinopterygii</taxon>
        <taxon>Neopterygii</taxon>
        <taxon>Teleostei</taxon>
        <taxon>Clupei</taxon>
        <taxon>Clupeiformes</taxon>
        <taxon>Clupeoidei</taxon>
        <taxon>Engraulidae</taxon>
        <taxon>Coilinae</taxon>
        <taxon>Coilia</taxon>
    </lineage>
</organism>